<comment type="caution">
    <text evidence="3">The sequence shown here is derived from an EMBL/GenBank/DDBJ whole genome shotgun (WGS) entry which is preliminary data.</text>
</comment>
<evidence type="ECO:0000313" key="3">
    <source>
        <dbReference type="EMBL" id="MEQ2361639.1"/>
    </source>
</evidence>
<feature type="transmembrane region" description="Helical" evidence="2">
    <location>
        <begin position="105"/>
        <end position="138"/>
    </location>
</feature>
<dbReference type="Proteomes" id="UP001457197">
    <property type="component" value="Unassembled WGS sequence"/>
</dbReference>
<evidence type="ECO:0000313" key="4">
    <source>
        <dbReference type="Proteomes" id="UP001457197"/>
    </source>
</evidence>
<keyword evidence="2" id="KW-1133">Transmembrane helix</keyword>
<gene>
    <name evidence="3" type="ORF">WMO44_05670</name>
</gene>
<evidence type="ECO:0000256" key="1">
    <source>
        <dbReference type="SAM" id="MobiDB-lite"/>
    </source>
</evidence>
<dbReference type="EMBL" id="JBBMEO010000005">
    <property type="protein sequence ID" value="MEQ2361639.1"/>
    <property type="molecule type" value="Genomic_DNA"/>
</dbReference>
<protein>
    <submittedName>
        <fullName evidence="3">Uncharacterized protein</fullName>
    </submittedName>
</protein>
<feature type="compositionally biased region" description="Acidic residues" evidence="1">
    <location>
        <begin position="440"/>
        <end position="451"/>
    </location>
</feature>
<proteinExistence type="predicted"/>
<evidence type="ECO:0000256" key="2">
    <source>
        <dbReference type="SAM" id="Phobius"/>
    </source>
</evidence>
<keyword evidence="2" id="KW-0812">Transmembrane</keyword>
<keyword evidence="4" id="KW-1185">Reference proteome</keyword>
<accession>A0ABV1ATX2</accession>
<name>A0ABV1ATX2_9FIRM</name>
<organism evidence="3 4">
    <name type="scientific">Faecalibacterium tardum</name>
    <dbReference type="NCBI Taxonomy" id="3133156"/>
    <lineage>
        <taxon>Bacteria</taxon>
        <taxon>Bacillati</taxon>
        <taxon>Bacillota</taxon>
        <taxon>Clostridia</taxon>
        <taxon>Eubacteriales</taxon>
        <taxon>Oscillospiraceae</taxon>
        <taxon>Faecalibacterium</taxon>
    </lineage>
</organism>
<reference evidence="3 4" key="1">
    <citation type="submission" date="2024-03" db="EMBL/GenBank/DDBJ databases">
        <title>Human intestinal bacterial collection.</title>
        <authorList>
            <person name="Pauvert C."/>
            <person name="Hitch T.C.A."/>
            <person name="Clavel T."/>
        </authorList>
    </citation>
    <scope>NUCLEOTIDE SEQUENCE [LARGE SCALE GENOMIC DNA]</scope>
    <source>
        <strain evidence="3 4">CLA-AA-H175</strain>
    </source>
</reference>
<feature type="region of interest" description="Disordered" evidence="1">
    <location>
        <begin position="430"/>
        <end position="464"/>
    </location>
</feature>
<sequence>MCAELLGGRADHLCKQNSDRVNEGCFPDTVRSWCAAGADFDPGGDSEKAVQPLKIGGNIMKERFEIYDGSAEAKKAKGKSKNLSGFHPLFTASARRSIALDSLKIWLLLGFIVGVVTGVATGAGAVSVLLGLLIAAVIYFGFRDDVYKKVYGPEHDRGQLPLPEGMSWEEAVDRIRRGFANPEVEQVTDTADAMTFYSKKRGTYQLKNTADGLKMIILTKPSKSSKKEYLYAVFSSVLLSQVIAILYPEKISAEQVEEEKEAVRKLFGAHKMPLVIELAITAAFVAVAVYMLYPVLYSDNARSKGVSDGYLSVFPAEATVGEVLDDFFANGKWENYEQDGVTFVHYSGECVSTQTGEKATVGIYFKLNDDSSFEIDRMTMNGETLNLIMQNVALSEISDSYCKDHGLASSNALEGSLDELENALNDALADSSSSVSVAEPESETYTEDADSDNSAQTATRSDRKVVSTNGMDTYSELSGEISVDVSHYEIGEMPENVKEYYLSYGSDFDTAWLNALYTDVYEYSGKYSNQVAWERFTEYMVFYDEVVDYNNELAPAPALYDVYYAYDPATEEEAALCVDDVIQIAEENGAEIQIW</sequence>
<keyword evidence="2" id="KW-0472">Membrane</keyword>
<feature type="transmembrane region" description="Helical" evidence="2">
    <location>
        <begin position="274"/>
        <end position="293"/>
    </location>
</feature>